<sequence>MTLRLSAFESGNRAITFVGFNQDCSCFAVGTQNGFRIYNSDPLKLIRRWDFDMSEGMGVGFVEMLFRTNYLGILGGGRHPLIPSNTACVWDGINQRFILELAYAGNVRAVKLRKDRRLVVVLDTAVKVYSFESTPQLIHQSETCLNTAGLCQVSQNASNPIIAFPGIREGCVTIITSPENKEISSSAIPPPRHFQAHQNALAVMTLNADADMLATASEKGTLIRVFNTQSCTLLHQLRRGTQCALITSISFCHNPVMVDDQLVHRLAVASDRNTVHIFRLKSFTDRTSSYRLARSPSSQDSGLAGGLLKLNIFPNVSTVRIQVDINSKFICVFNPTNPDCIIVLGADGTYCKYQYTWSGAVTKEQSIDILDFCNEEFDP</sequence>
<dbReference type="WBParaSite" id="HDID_0000131201-mRNA-1">
    <property type="protein sequence ID" value="HDID_0000131201-mRNA-1"/>
    <property type="gene ID" value="HDID_0000131201"/>
</dbReference>
<reference evidence="4 5" key="2">
    <citation type="submission" date="2018-11" db="EMBL/GenBank/DDBJ databases">
        <authorList>
            <consortium name="Pathogen Informatics"/>
        </authorList>
    </citation>
    <scope>NUCLEOTIDE SEQUENCE [LARGE SCALE GENOMIC DNA]</scope>
</reference>
<keyword evidence="1" id="KW-0853">WD repeat</keyword>
<evidence type="ECO:0000313" key="4">
    <source>
        <dbReference type="EMBL" id="VDL18774.1"/>
    </source>
</evidence>
<dbReference type="PANTHER" id="PTHR11227">
    <property type="entry name" value="WD-REPEAT PROTEIN INTERACTING WITH PHOSPHOINOSIDES WIPI -RELATED"/>
    <property type="match status" value="1"/>
</dbReference>
<organism evidence="6">
    <name type="scientific">Hymenolepis diminuta</name>
    <name type="common">Rat tapeworm</name>
    <dbReference type="NCBI Taxonomy" id="6216"/>
    <lineage>
        <taxon>Eukaryota</taxon>
        <taxon>Metazoa</taxon>
        <taxon>Spiralia</taxon>
        <taxon>Lophotrochozoa</taxon>
        <taxon>Platyhelminthes</taxon>
        <taxon>Cestoda</taxon>
        <taxon>Eucestoda</taxon>
        <taxon>Cyclophyllidea</taxon>
        <taxon>Hymenolepididae</taxon>
        <taxon>Hymenolepis</taxon>
    </lineage>
</organism>
<comment type="similarity">
    <text evidence="3">Belongs to the WD repeat PROPPIN family.</text>
</comment>
<keyword evidence="2" id="KW-0677">Repeat</keyword>
<dbReference type="InterPro" id="IPR036322">
    <property type="entry name" value="WD40_repeat_dom_sf"/>
</dbReference>
<gene>
    <name evidence="4" type="ORF">HDID_LOCUS1313</name>
</gene>
<proteinExistence type="inferred from homology"/>
<dbReference type="AlphaFoldDB" id="A0A0R3SAD9"/>
<name>A0A0R3SAD9_HYMDI</name>
<dbReference type="SUPFAM" id="SSF50978">
    <property type="entry name" value="WD40 repeat-like"/>
    <property type="match status" value="1"/>
</dbReference>
<evidence type="ECO:0000256" key="1">
    <source>
        <dbReference type="ARBA" id="ARBA00022574"/>
    </source>
</evidence>
<evidence type="ECO:0000256" key="2">
    <source>
        <dbReference type="ARBA" id="ARBA00022737"/>
    </source>
</evidence>
<evidence type="ECO:0000313" key="6">
    <source>
        <dbReference type="WBParaSite" id="HDID_0000131201-mRNA-1"/>
    </source>
</evidence>
<dbReference type="InterPro" id="IPR048720">
    <property type="entry name" value="PROPPIN"/>
</dbReference>
<dbReference type="Proteomes" id="UP000274504">
    <property type="component" value="Unassembled WGS sequence"/>
</dbReference>
<accession>A0A0R3SAD9</accession>
<dbReference type="InterPro" id="IPR015943">
    <property type="entry name" value="WD40/YVTN_repeat-like_dom_sf"/>
</dbReference>
<reference evidence="6" key="1">
    <citation type="submission" date="2016-03" db="UniProtKB">
        <authorList>
            <consortium name="WormBaseParasite"/>
        </authorList>
    </citation>
    <scope>IDENTIFICATION</scope>
</reference>
<dbReference type="STRING" id="6216.A0A0R3SAD9"/>
<dbReference type="Gene3D" id="2.130.10.10">
    <property type="entry name" value="YVTN repeat-like/Quinoprotein amine dehydrogenase"/>
    <property type="match status" value="1"/>
</dbReference>
<evidence type="ECO:0000256" key="3">
    <source>
        <dbReference type="ARBA" id="ARBA00025740"/>
    </source>
</evidence>
<evidence type="ECO:0000313" key="5">
    <source>
        <dbReference type="Proteomes" id="UP000274504"/>
    </source>
</evidence>
<dbReference type="EMBL" id="UYSG01000235">
    <property type="protein sequence ID" value="VDL18774.1"/>
    <property type="molecule type" value="Genomic_DNA"/>
</dbReference>
<dbReference type="Pfam" id="PF21032">
    <property type="entry name" value="PROPPIN"/>
    <property type="match status" value="1"/>
</dbReference>
<dbReference type="OrthoDB" id="1667587at2759"/>
<protein>
    <submittedName>
        <fullName evidence="6">WD repeat domain phosphoinositide-interacting protein 3</fullName>
    </submittedName>
</protein>